<sequence>MREGGRGGNDESPGLIERASLYFSQPTPGTVLHSGDENFNQELQKLYSAAESNGAERLLLLKAKLRLANITGAQCAFVSKRILLDDENIAVEMPPIGEPGPCLIGAAIYFNDGKGIELRDRNFNYHAHSCPCAYMRHDKVFIIPERLNEFIANNLNKLPIPGEAYIGIPLFAEDRCVGHFGLMWSAEGAAERSLSWGCLEMLCHALEDMILERLLEGRDFAKPAAPASKP</sequence>
<feature type="non-terminal residue" evidence="1">
    <location>
        <position position="230"/>
    </location>
</feature>
<evidence type="ECO:0000313" key="1">
    <source>
        <dbReference type="EMBL" id="KAJ9651426.1"/>
    </source>
</evidence>
<dbReference type="EMBL" id="JAPDRL010000540">
    <property type="protein sequence ID" value="KAJ9651426.1"/>
    <property type="molecule type" value="Genomic_DNA"/>
</dbReference>
<dbReference type="Proteomes" id="UP001172684">
    <property type="component" value="Unassembled WGS sequence"/>
</dbReference>
<organism evidence="1 2">
    <name type="scientific">Coniosporium apollinis</name>
    <dbReference type="NCBI Taxonomy" id="61459"/>
    <lineage>
        <taxon>Eukaryota</taxon>
        <taxon>Fungi</taxon>
        <taxon>Dikarya</taxon>
        <taxon>Ascomycota</taxon>
        <taxon>Pezizomycotina</taxon>
        <taxon>Dothideomycetes</taxon>
        <taxon>Dothideomycetes incertae sedis</taxon>
        <taxon>Coniosporium</taxon>
    </lineage>
</organism>
<gene>
    <name evidence="1" type="ORF">H2201_009274</name>
</gene>
<keyword evidence="2" id="KW-1185">Reference proteome</keyword>
<evidence type="ECO:0000313" key="2">
    <source>
        <dbReference type="Proteomes" id="UP001172684"/>
    </source>
</evidence>
<comment type="caution">
    <text evidence="1">The sequence shown here is derived from an EMBL/GenBank/DDBJ whole genome shotgun (WGS) entry which is preliminary data.</text>
</comment>
<accession>A0ABQ9NGR8</accession>
<proteinExistence type="predicted"/>
<name>A0ABQ9NGR8_9PEZI</name>
<reference evidence="1" key="1">
    <citation type="submission" date="2022-10" db="EMBL/GenBank/DDBJ databases">
        <title>Culturing micro-colonial fungi from biological soil crusts in the Mojave desert and describing Neophaeococcomyces mojavensis, and introducing the new genera and species Taxawa tesnikishii.</title>
        <authorList>
            <person name="Kurbessoian T."/>
            <person name="Stajich J.E."/>
        </authorList>
    </citation>
    <scope>NUCLEOTIDE SEQUENCE</scope>
    <source>
        <strain evidence="1">TK_1</strain>
    </source>
</reference>
<protein>
    <recommendedName>
        <fullName evidence="3">GAF domain-containing protein</fullName>
    </recommendedName>
</protein>
<evidence type="ECO:0008006" key="3">
    <source>
        <dbReference type="Google" id="ProtNLM"/>
    </source>
</evidence>